<reference evidence="6 7" key="3">
    <citation type="journal article" date="2010" name="Sequencing">
        <title>Complete Genome Sequence of Rothia mucilaginosa DY-18: A Clinical Isolate with Dense Meshwork-Like Structures from a Persistent Apical Periodontitis Lesion.</title>
        <authorList>
            <person name="Yamane K."/>
            <person name="Nambu T."/>
            <person name="Yamanaka T."/>
            <person name="Mashimo C."/>
            <person name="Sugimori C."/>
            <person name="Leung K.-P."/>
            <person name="Fukushima H."/>
        </authorList>
    </citation>
    <scope>NUCLEOTIDE SEQUENCE [LARGE SCALE GENOMIC DNA]</scope>
    <source>
        <strain evidence="6 7">DY-18</strain>
    </source>
</reference>
<dbReference type="InterPro" id="IPR015421">
    <property type="entry name" value="PyrdxlP-dep_Trfase_major"/>
</dbReference>
<dbReference type="EC" id="2.6.1.-" evidence="4"/>
<dbReference type="AlphaFoldDB" id="D2NS04"/>
<evidence type="ECO:0000256" key="4">
    <source>
        <dbReference type="RuleBase" id="RU000481"/>
    </source>
</evidence>
<dbReference type="eggNOG" id="COG0436">
    <property type="taxonomic scope" value="Bacteria"/>
</dbReference>
<keyword evidence="7" id="KW-1185">Reference proteome</keyword>
<sequence>MTKTIPKQPGDTMTYGLNLPEYPWEALAPYRATAAAHPDGPVDLSIGTPVDPTPQNIREALAAASDAPGYPTTHGTPALREAIAEWFARRRGVTGLSPDAIMPTVGSKELVAWLPFLLGLGPGDVVVYPRVAYPTYDMGARFAHAESVPADSLDELDADTRSRVKLIWVNSPANPNGVVRTVEQLREIVAQAREIGAVVASDECYAELGWGAWDEARGGQPVPSILDPRVCDGDFTGLFAVYSLSKQSNLAGYRAAFIAGAPELMPNLINSRKHAGMIVPAPVQAAMMVALADEAHVAAQKDLYRARREVLEEAITAAGGRIEDSEAGLYLWTTFGESTWDSIGRLAELGIIAGPGVFYGEDGEGYVRIALTASDEAVAKAAERLKASASK</sequence>
<dbReference type="InterPro" id="IPR004838">
    <property type="entry name" value="NHTrfase_class1_PyrdxlP-BS"/>
</dbReference>
<keyword evidence="2 4" id="KW-0032">Aminotransferase</keyword>
<dbReference type="NCBIfam" id="TIGR03539">
    <property type="entry name" value="DapC_actino"/>
    <property type="match status" value="1"/>
</dbReference>
<dbReference type="InterPro" id="IPR004839">
    <property type="entry name" value="Aminotransferase_I/II_large"/>
</dbReference>
<reference evidence="7" key="1">
    <citation type="submission" date="2009-07" db="EMBL/GenBank/DDBJ databases">
        <title>Complete genome sequence of Rothia mucilaginosa DJ.</title>
        <authorList>
            <person name="Yamane K."/>
            <person name="Nambu T."/>
            <person name="Mashimo C."/>
            <person name="Sugimori C."/>
            <person name="Yamanaka T."/>
            <person name="Leung K."/>
            <person name="Fukushima H."/>
        </authorList>
    </citation>
    <scope>NUCLEOTIDE SEQUENCE [LARGE SCALE GENOMIC DNA]</scope>
    <source>
        <strain evidence="7">DY-18</strain>
    </source>
</reference>
<evidence type="ECO:0000256" key="2">
    <source>
        <dbReference type="ARBA" id="ARBA00022576"/>
    </source>
</evidence>
<dbReference type="GO" id="GO:0030170">
    <property type="term" value="F:pyridoxal phosphate binding"/>
    <property type="evidence" value="ECO:0007669"/>
    <property type="project" value="InterPro"/>
</dbReference>
<dbReference type="InterPro" id="IPR050881">
    <property type="entry name" value="LL-DAP_aminotransferase"/>
</dbReference>
<dbReference type="GO" id="GO:0008483">
    <property type="term" value="F:transaminase activity"/>
    <property type="evidence" value="ECO:0007669"/>
    <property type="project" value="UniProtKB-KW"/>
</dbReference>
<dbReference type="InterPro" id="IPR015424">
    <property type="entry name" value="PyrdxlP-dep_Trfase"/>
</dbReference>
<dbReference type="Pfam" id="PF00155">
    <property type="entry name" value="Aminotran_1_2"/>
    <property type="match status" value="1"/>
</dbReference>
<organism evidence="6 7">
    <name type="scientific">Rothia mucilaginosa (strain DY-18)</name>
    <name type="common">Stomatococcus mucilaginosus</name>
    <dbReference type="NCBI Taxonomy" id="680646"/>
    <lineage>
        <taxon>Bacteria</taxon>
        <taxon>Bacillati</taxon>
        <taxon>Actinomycetota</taxon>
        <taxon>Actinomycetes</taxon>
        <taxon>Micrococcales</taxon>
        <taxon>Micrococcaceae</taxon>
        <taxon>Rothia</taxon>
    </lineage>
</organism>
<dbReference type="PROSITE" id="PS00105">
    <property type="entry name" value="AA_TRANSFER_CLASS_1"/>
    <property type="match status" value="1"/>
</dbReference>
<dbReference type="EMBL" id="AP011540">
    <property type="protein sequence ID" value="BAI64430.1"/>
    <property type="molecule type" value="Genomic_DNA"/>
</dbReference>
<protein>
    <recommendedName>
        <fullName evidence="4">Aminotransferase</fullName>
        <ecNumber evidence="4">2.6.1.-</ecNumber>
    </recommendedName>
</protein>
<dbReference type="InterPro" id="IPR019880">
    <property type="entry name" value="OxyQ"/>
</dbReference>
<dbReference type="PANTHER" id="PTHR42832">
    <property type="entry name" value="AMINO ACID AMINOTRANSFERASE"/>
    <property type="match status" value="1"/>
</dbReference>
<keyword evidence="3 4" id="KW-0808">Transferase</keyword>
<evidence type="ECO:0000256" key="3">
    <source>
        <dbReference type="ARBA" id="ARBA00022679"/>
    </source>
</evidence>
<evidence type="ECO:0000256" key="1">
    <source>
        <dbReference type="ARBA" id="ARBA00001933"/>
    </source>
</evidence>
<accession>D2NS04</accession>
<comment type="cofactor">
    <cofactor evidence="1 4">
        <name>pyridoxal 5'-phosphate</name>
        <dbReference type="ChEBI" id="CHEBI:597326"/>
    </cofactor>
</comment>
<dbReference type="STRING" id="680646.RMDY18_05980"/>
<evidence type="ECO:0000313" key="6">
    <source>
        <dbReference type="EMBL" id="BAI64430.1"/>
    </source>
</evidence>
<proteinExistence type="inferred from homology"/>
<evidence type="ECO:0000313" key="7">
    <source>
        <dbReference type="Proteomes" id="UP000001883"/>
    </source>
</evidence>
<evidence type="ECO:0000259" key="5">
    <source>
        <dbReference type="Pfam" id="PF00155"/>
    </source>
</evidence>
<reference evidence="6 7" key="2">
    <citation type="journal article" date="2010" name="J Osaka Dent Univ">
        <title>Isolation and identification of Rothia mucilaginosa from persistent apical periodontitis lesions.</title>
        <authorList>
            <person name="Yamane K."/>
            <person name="Yoshida M."/>
            <person name="Fujihira T."/>
            <person name="Baba T."/>
            <person name="Tsuji N."/>
            <person name="Hayashi H."/>
            <person name="Sugimori C."/>
            <person name="Yamanaka T."/>
            <person name="Mashimo C."/>
            <person name="Nambu T."/>
            <person name="Kawai H."/>
            <person name="Fukushima H."/>
        </authorList>
    </citation>
    <scope>NUCLEOTIDE SEQUENCE [LARGE SCALE GENOMIC DNA]</scope>
    <source>
        <strain evidence="6 7">DY-18</strain>
    </source>
</reference>
<name>D2NS04_ROTMD</name>
<dbReference type="Gene3D" id="3.90.1150.10">
    <property type="entry name" value="Aspartate Aminotransferase, domain 1"/>
    <property type="match status" value="1"/>
</dbReference>
<dbReference type="Gene3D" id="3.40.640.10">
    <property type="entry name" value="Type I PLP-dependent aspartate aminotransferase-like (Major domain)"/>
    <property type="match status" value="1"/>
</dbReference>
<feature type="domain" description="Aminotransferase class I/classII large" evidence="5">
    <location>
        <begin position="42"/>
        <end position="385"/>
    </location>
</feature>
<dbReference type="HOGENOM" id="CLU_017584_19_1_11"/>
<dbReference type="CDD" id="cd00609">
    <property type="entry name" value="AAT_like"/>
    <property type="match status" value="1"/>
</dbReference>
<dbReference type="PANTHER" id="PTHR42832:SF3">
    <property type="entry name" value="L-GLUTAMINE--4-(METHYLSULFANYL)-2-OXOBUTANOATE AMINOTRANSFERASE"/>
    <property type="match status" value="1"/>
</dbReference>
<dbReference type="InterPro" id="IPR015422">
    <property type="entry name" value="PyrdxlP-dep_Trfase_small"/>
</dbReference>
<gene>
    <name evidence="6" type="ordered locus">RMDY18_05980</name>
</gene>
<dbReference type="SUPFAM" id="SSF53383">
    <property type="entry name" value="PLP-dependent transferases"/>
    <property type="match status" value="1"/>
</dbReference>
<dbReference type="Proteomes" id="UP000001883">
    <property type="component" value="Chromosome"/>
</dbReference>
<comment type="similarity">
    <text evidence="4">Belongs to the class-I pyridoxal-phosphate-dependent aminotransferase family.</text>
</comment>
<dbReference type="KEGG" id="rmu:RMDY18_05980"/>